<dbReference type="InParanoid" id="A0A1Y2LU70"/>
<dbReference type="Proteomes" id="UP000193240">
    <property type="component" value="Unassembled WGS sequence"/>
</dbReference>
<name>A0A1Y2LU70_EPING</name>
<reference evidence="2 3" key="1">
    <citation type="journal article" date="2017" name="Genome Announc.">
        <title>Genome sequence of the saprophytic ascomycete Epicoccum nigrum ICMP 19927 strain isolated from New Zealand.</title>
        <authorList>
            <person name="Fokin M."/>
            <person name="Fleetwood D."/>
            <person name="Weir B.S."/>
            <person name="Villas-Boas S.G."/>
        </authorList>
    </citation>
    <scope>NUCLEOTIDE SEQUENCE [LARGE SCALE GENOMIC DNA]</scope>
    <source>
        <strain evidence="2 3">ICMP 19927</strain>
    </source>
</reference>
<proteinExistence type="predicted"/>
<evidence type="ECO:0000313" key="2">
    <source>
        <dbReference type="EMBL" id="OSS47385.1"/>
    </source>
</evidence>
<gene>
    <name evidence="2" type="ORF">B5807_07576</name>
</gene>
<accession>A0A1Y2LU70</accession>
<dbReference type="EMBL" id="KZ107848">
    <property type="protein sequence ID" value="OSS47385.1"/>
    <property type="molecule type" value="Genomic_DNA"/>
</dbReference>
<feature type="region of interest" description="Disordered" evidence="1">
    <location>
        <begin position="141"/>
        <end position="176"/>
    </location>
</feature>
<organism evidence="2 3">
    <name type="scientific">Epicoccum nigrum</name>
    <name type="common">Soil fungus</name>
    <name type="synonym">Epicoccum purpurascens</name>
    <dbReference type="NCBI Taxonomy" id="105696"/>
    <lineage>
        <taxon>Eukaryota</taxon>
        <taxon>Fungi</taxon>
        <taxon>Dikarya</taxon>
        <taxon>Ascomycota</taxon>
        <taxon>Pezizomycotina</taxon>
        <taxon>Dothideomycetes</taxon>
        <taxon>Pleosporomycetidae</taxon>
        <taxon>Pleosporales</taxon>
        <taxon>Pleosporineae</taxon>
        <taxon>Didymellaceae</taxon>
        <taxon>Epicoccum</taxon>
    </lineage>
</organism>
<evidence type="ECO:0000256" key="1">
    <source>
        <dbReference type="SAM" id="MobiDB-lite"/>
    </source>
</evidence>
<dbReference type="AlphaFoldDB" id="A0A1Y2LU70"/>
<sequence>MPFFRNATNPSQNPSFERVHLPKGHIDVQYDTVFREVTLNSVAQEVSMLTVSIADVASYKPRPPAPQPSAATSDPAEISSPTEAGFTAFAATAIAAAAAHVSTVSELQPPSDSSITSGKLVATGRIAVGIKHQVFRCDDKPCSDKQIDKSTQIESDIAVQGPEYSSSGTDSDGKLLEEAVEGSVAVGGKSTKSNKN</sequence>
<protein>
    <submittedName>
        <fullName evidence="2">Uncharacterized protein</fullName>
    </submittedName>
</protein>
<feature type="region of interest" description="Disordered" evidence="1">
    <location>
        <begin position="58"/>
        <end position="80"/>
    </location>
</feature>
<evidence type="ECO:0000313" key="3">
    <source>
        <dbReference type="Proteomes" id="UP000193240"/>
    </source>
</evidence>
<keyword evidence="3" id="KW-1185">Reference proteome</keyword>